<gene>
    <name evidence="2" type="ORF">TSTA_121880</name>
</gene>
<dbReference type="STRING" id="441959.B8MC04"/>
<dbReference type="PhylomeDB" id="B8MC04"/>
<proteinExistence type="predicted"/>
<dbReference type="Proteomes" id="UP000001745">
    <property type="component" value="Unassembled WGS sequence"/>
</dbReference>
<dbReference type="HOGENOM" id="CLU_072378_0_0_1"/>
<feature type="region of interest" description="Disordered" evidence="1">
    <location>
        <begin position="218"/>
        <end position="263"/>
    </location>
</feature>
<dbReference type="InParanoid" id="B8MC04"/>
<dbReference type="CDD" id="cd02989">
    <property type="entry name" value="Phd_like_TxnDC9"/>
    <property type="match status" value="1"/>
</dbReference>
<reference evidence="3" key="1">
    <citation type="journal article" date="2015" name="Genome Announc.">
        <title>Genome sequence of the AIDS-associated pathogen Penicillium marneffei (ATCC18224) and its near taxonomic relative Talaromyces stipitatus (ATCC10500).</title>
        <authorList>
            <person name="Nierman W.C."/>
            <person name="Fedorova-Abrams N.D."/>
            <person name="Andrianopoulos A."/>
        </authorList>
    </citation>
    <scope>NUCLEOTIDE SEQUENCE [LARGE SCALE GENOMIC DNA]</scope>
    <source>
        <strain evidence="3">ATCC 10500 / CBS 375.48 / QM 6759 / NRRL 1006</strain>
    </source>
</reference>
<accession>B8MC04</accession>
<dbReference type="AlphaFoldDB" id="B8MC04"/>
<dbReference type="OMA" id="TIDAFYP"/>
<dbReference type="OrthoDB" id="10257948at2759"/>
<dbReference type="eggNOG" id="KOG1672">
    <property type="taxonomic scope" value="Eukaryota"/>
</dbReference>
<dbReference type="SUPFAM" id="SSF52833">
    <property type="entry name" value="Thioredoxin-like"/>
    <property type="match status" value="1"/>
</dbReference>
<dbReference type="FunCoup" id="B8MC04">
    <property type="interactions" value="739"/>
</dbReference>
<evidence type="ECO:0000313" key="3">
    <source>
        <dbReference type="Proteomes" id="UP000001745"/>
    </source>
</evidence>
<keyword evidence="3" id="KW-1185">Reference proteome</keyword>
<dbReference type="RefSeq" id="XP_002482442.1">
    <property type="nucleotide sequence ID" value="XM_002482397.1"/>
</dbReference>
<evidence type="ECO:0000313" key="2">
    <source>
        <dbReference type="EMBL" id="EED18450.1"/>
    </source>
</evidence>
<protein>
    <submittedName>
        <fullName evidence="2">NTP binding protein, putative</fullName>
    </submittedName>
</protein>
<dbReference type="PANTHER" id="PTHR21148">
    <property type="entry name" value="THIOREDOXIN DOMAIN-CONTAINING PROTEIN 9"/>
    <property type="match status" value="1"/>
</dbReference>
<dbReference type="VEuPathDB" id="FungiDB:TSTA_121880"/>
<organism evidence="2 3">
    <name type="scientific">Talaromyces stipitatus (strain ATCC 10500 / CBS 375.48 / QM 6759 / NRRL 1006)</name>
    <name type="common">Penicillium stipitatum</name>
    <dbReference type="NCBI Taxonomy" id="441959"/>
    <lineage>
        <taxon>Eukaryota</taxon>
        <taxon>Fungi</taxon>
        <taxon>Dikarya</taxon>
        <taxon>Ascomycota</taxon>
        <taxon>Pezizomycotina</taxon>
        <taxon>Eurotiomycetes</taxon>
        <taxon>Eurotiomycetidae</taxon>
        <taxon>Eurotiales</taxon>
        <taxon>Trichocomaceae</taxon>
        <taxon>Talaromyces</taxon>
        <taxon>Talaromyces sect. Talaromyces</taxon>
    </lineage>
</organism>
<dbReference type="InterPro" id="IPR036249">
    <property type="entry name" value="Thioredoxin-like_sf"/>
</dbReference>
<dbReference type="Gene3D" id="3.40.30.10">
    <property type="entry name" value="Glutaredoxin"/>
    <property type="match status" value="1"/>
</dbReference>
<evidence type="ECO:0000256" key="1">
    <source>
        <dbReference type="SAM" id="MobiDB-lite"/>
    </source>
</evidence>
<name>B8MC04_TALSN</name>
<sequence>MSDPTFLDAKVSSILGQKLDSSRTDPGDLDEDALFEELEKEDDSAYRAHRLEQLHKEVVSAKEALKQNTPNNNNNNTTTTIDAFYPTLVDDRAVLDLTTNNERCIVHFSHTDFARCTVMDEHLRLLAPRHHEVRFARIDVRNCPFVVEKLNIRVLPCVIGFVDGNGKERIIGFEGLVSIGKSALRGKGADNFRTTDLEKRLVQAGILVRGKYVEEIGRNNDEGDMSESESENERGGKSSRRKGIRDGTSSRRYGQDNSDDDWD</sequence>
<dbReference type="EMBL" id="EQ962655">
    <property type="protein sequence ID" value="EED18450.1"/>
    <property type="molecule type" value="Genomic_DNA"/>
</dbReference>
<dbReference type="GeneID" id="8098177"/>